<dbReference type="PROSITE" id="PS00892">
    <property type="entry name" value="HIT_1"/>
    <property type="match status" value="1"/>
</dbReference>
<gene>
    <name evidence="3" type="ORF">NF348_08165</name>
</gene>
<evidence type="ECO:0000259" key="2">
    <source>
        <dbReference type="PROSITE" id="PS51084"/>
    </source>
</evidence>
<organism evidence="3 4">
    <name type="scientific">Devosia ureilytica</name>
    <dbReference type="NCBI Taxonomy" id="2952754"/>
    <lineage>
        <taxon>Bacteria</taxon>
        <taxon>Pseudomonadati</taxon>
        <taxon>Pseudomonadota</taxon>
        <taxon>Alphaproteobacteria</taxon>
        <taxon>Hyphomicrobiales</taxon>
        <taxon>Devosiaceae</taxon>
        <taxon>Devosia</taxon>
    </lineage>
</organism>
<keyword evidence="4" id="KW-1185">Reference proteome</keyword>
<dbReference type="PROSITE" id="PS51084">
    <property type="entry name" value="HIT_2"/>
    <property type="match status" value="1"/>
</dbReference>
<protein>
    <submittedName>
        <fullName evidence="3">HIT family protein</fullName>
    </submittedName>
</protein>
<dbReference type="AlphaFoldDB" id="A0A9Q4ANS3"/>
<comment type="caution">
    <text evidence="3">The sequence shown here is derived from an EMBL/GenBank/DDBJ whole genome shotgun (WGS) entry which is preliminary data.</text>
</comment>
<proteinExistence type="predicted"/>
<dbReference type="Proteomes" id="UP001060275">
    <property type="component" value="Unassembled WGS sequence"/>
</dbReference>
<dbReference type="Pfam" id="PF01230">
    <property type="entry name" value="HIT"/>
    <property type="match status" value="1"/>
</dbReference>
<dbReference type="InterPro" id="IPR011146">
    <property type="entry name" value="HIT-like"/>
</dbReference>
<dbReference type="GO" id="GO:0003824">
    <property type="term" value="F:catalytic activity"/>
    <property type="evidence" value="ECO:0007669"/>
    <property type="project" value="InterPro"/>
</dbReference>
<evidence type="ECO:0000256" key="1">
    <source>
        <dbReference type="PROSITE-ProRule" id="PRU00464"/>
    </source>
</evidence>
<dbReference type="PANTHER" id="PTHR42997:SF1">
    <property type="entry name" value="AP-4-A PHOSPHORYLASE"/>
    <property type="match status" value="1"/>
</dbReference>
<dbReference type="EMBL" id="JAMWDU010000003">
    <property type="protein sequence ID" value="MCP8887075.1"/>
    <property type="molecule type" value="Genomic_DNA"/>
</dbReference>
<feature type="domain" description="HIT" evidence="2">
    <location>
        <begin position="7"/>
        <end position="112"/>
    </location>
</feature>
<dbReference type="PANTHER" id="PTHR42997">
    <property type="entry name" value="HIT FAMILY HYDROLASE"/>
    <property type="match status" value="1"/>
</dbReference>
<evidence type="ECO:0000313" key="3">
    <source>
        <dbReference type="EMBL" id="MCP8887075.1"/>
    </source>
</evidence>
<dbReference type="InterPro" id="IPR019808">
    <property type="entry name" value="Histidine_triad_CS"/>
</dbReference>
<accession>A0A9Q4ANS3</accession>
<dbReference type="Gene3D" id="3.30.428.10">
    <property type="entry name" value="HIT-like"/>
    <property type="match status" value="1"/>
</dbReference>
<dbReference type="InterPro" id="IPR036265">
    <property type="entry name" value="HIT-like_sf"/>
</dbReference>
<evidence type="ECO:0000313" key="4">
    <source>
        <dbReference type="Proteomes" id="UP001060275"/>
    </source>
</evidence>
<dbReference type="SUPFAM" id="SSF54197">
    <property type="entry name" value="HIT-like"/>
    <property type="match status" value="1"/>
</dbReference>
<dbReference type="RefSeq" id="WP_254674160.1">
    <property type="nucleotide sequence ID" value="NZ_JAMWDU010000003.1"/>
</dbReference>
<dbReference type="InterPro" id="IPR052908">
    <property type="entry name" value="AP-4-A_phosphorylase"/>
</dbReference>
<feature type="short sequence motif" description="Histidine triad motif" evidence="1">
    <location>
        <begin position="97"/>
        <end position="101"/>
    </location>
</feature>
<reference evidence="3" key="1">
    <citation type="submission" date="2022-06" db="EMBL/GenBank/DDBJ databases">
        <title>Devosia sp. XJ19-45 genome assembly.</title>
        <authorList>
            <person name="Li B."/>
            <person name="Cai M."/>
            <person name="Nie G."/>
            <person name="Li W."/>
        </authorList>
    </citation>
    <scope>NUCLEOTIDE SEQUENCE</scope>
    <source>
        <strain evidence="3">XJ19-45</strain>
    </source>
</reference>
<name>A0A9Q4ANS3_9HYPH</name>
<sequence length="130" mass="14520">MSEQACRFCLHNQLLSDAPIFETERFYVLRSNDPALPHSTMVIPRRHGTTPLEMDAAEWVELPMAIEGARQALGSWAPDGYTIGWNVGAVAGQTVDHTHLHVIARFKDEPMAGKGIRHPLKKALRQDHNA</sequence>